<proteinExistence type="predicted"/>
<evidence type="ECO:0000313" key="2">
    <source>
        <dbReference type="Proteomes" id="UP001060170"/>
    </source>
</evidence>
<dbReference type="Proteomes" id="UP001060170">
    <property type="component" value="Chromosome 6"/>
</dbReference>
<reference evidence="2" key="2">
    <citation type="journal article" date="2018" name="Mol. Plant Microbe Interact.">
        <title>Genome sequence resources for the wheat stripe rust pathogen (Puccinia striiformis f. sp. tritici) and the barley stripe rust pathogen (Puccinia striiformis f. sp. hordei).</title>
        <authorList>
            <person name="Xia C."/>
            <person name="Wang M."/>
            <person name="Yin C."/>
            <person name="Cornejo O.E."/>
            <person name="Hulbert S.H."/>
            <person name="Chen X."/>
        </authorList>
    </citation>
    <scope>NUCLEOTIDE SEQUENCE [LARGE SCALE GENOMIC DNA]</scope>
    <source>
        <strain evidence="2">93-210</strain>
    </source>
</reference>
<sequence>MRNDAMISTEYAFASGSRFFSRWWVVTWEFLLPIGVILGLARSQLHAPVQMIASLLLSLPAMTLPHLATRHLYPSIQISHSIMGKSFLLIYCIQMLLGAVGLLCVDSLSFCPSDHLQNVWQVRSTLANLFGEATLVTQRLATRLPGSDLGVSGWPGDIYLSGAGRRSVIPGLVIIITGLAFQLHQRSLELSARLHGAFGAILMQAAGLVKIIDVFRQPLAVAPRLEALDHRTPLPLTISGVMFISATDSRGAADLKLSHRNGSCDLRLRSSLDRLSALPILPTYLDHFSRQVTDPSVRLGSDRPELGGARGTHESASDEGRYEHLDSRGLHIITRLGTSLSLRVKEDKQ</sequence>
<accession>A0ACC0EHW3</accession>
<name>A0ACC0EHW3_9BASI</name>
<keyword evidence="2" id="KW-1185">Reference proteome</keyword>
<reference evidence="2" key="1">
    <citation type="journal article" date="2018" name="BMC Genomics">
        <title>Genomic insights into host adaptation between the wheat stripe rust pathogen (Puccinia striiformis f. sp. tritici) and the barley stripe rust pathogen (Puccinia striiformis f. sp. hordei).</title>
        <authorList>
            <person name="Xia C."/>
            <person name="Wang M."/>
            <person name="Yin C."/>
            <person name="Cornejo O.E."/>
            <person name="Hulbert S.H."/>
            <person name="Chen X."/>
        </authorList>
    </citation>
    <scope>NUCLEOTIDE SEQUENCE [LARGE SCALE GENOMIC DNA]</scope>
    <source>
        <strain evidence="2">93-210</strain>
    </source>
</reference>
<reference evidence="1 2" key="3">
    <citation type="journal article" date="2022" name="Microbiol. Spectr.">
        <title>Folding features and dynamics of 3D genome architecture in plant fungal pathogens.</title>
        <authorList>
            <person name="Xia C."/>
        </authorList>
    </citation>
    <scope>NUCLEOTIDE SEQUENCE [LARGE SCALE GENOMIC DNA]</scope>
    <source>
        <strain evidence="1 2">93-210</strain>
    </source>
</reference>
<dbReference type="EMBL" id="CM045870">
    <property type="protein sequence ID" value="KAI7954038.1"/>
    <property type="molecule type" value="Genomic_DNA"/>
</dbReference>
<gene>
    <name evidence="1" type="ORF">MJO28_006585</name>
</gene>
<organism evidence="1 2">
    <name type="scientific">Puccinia striiformis f. sp. tritici</name>
    <dbReference type="NCBI Taxonomy" id="168172"/>
    <lineage>
        <taxon>Eukaryota</taxon>
        <taxon>Fungi</taxon>
        <taxon>Dikarya</taxon>
        <taxon>Basidiomycota</taxon>
        <taxon>Pucciniomycotina</taxon>
        <taxon>Pucciniomycetes</taxon>
        <taxon>Pucciniales</taxon>
        <taxon>Pucciniaceae</taxon>
        <taxon>Puccinia</taxon>
    </lineage>
</organism>
<protein>
    <submittedName>
        <fullName evidence="1">Uncharacterized protein</fullName>
    </submittedName>
</protein>
<comment type="caution">
    <text evidence="1">The sequence shown here is derived from an EMBL/GenBank/DDBJ whole genome shotgun (WGS) entry which is preliminary data.</text>
</comment>
<evidence type="ECO:0000313" key="1">
    <source>
        <dbReference type="EMBL" id="KAI7954038.1"/>
    </source>
</evidence>